<evidence type="ECO:0000256" key="1">
    <source>
        <dbReference type="SAM" id="Coils"/>
    </source>
</evidence>
<evidence type="ECO:0000256" key="2">
    <source>
        <dbReference type="SAM" id="Phobius"/>
    </source>
</evidence>
<evidence type="ECO:0000313" key="3">
    <source>
        <dbReference type="EMBL" id="UXE63329.1"/>
    </source>
</evidence>
<organism evidence="3">
    <name type="scientific">Woronichinia naegeliana WA131</name>
    <dbReference type="NCBI Taxonomy" id="2824559"/>
    <lineage>
        <taxon>Bacteria</taxon>
        <taxon>Bacillati</taxon>
        <taxon>Cyanobacteriota</taxon>
        <taxon>Cyanophyceae</taxon>
        <taxon>Synechococcales</taxon>
        <taxon>Coelosphaeriaceae</taxon>
        <taxon>Woronichinia</taxon>
    </lineage>
</organism>
<dbReference type="Proteomes" id="UP001065613">
    <property type="component" value="Chromosome"/>
</dbReference>
<reference evidence="3" key="1">
    <citation type="submission" date="2021-04" db="EMBL/GenBank/DDBJ databases">
        <title>Genome sequence of Woronichinia naegeliana from Washington state freshwater lake bloom.</title>
        <authorList>
            <person name="Dreher T.W."/>
        </authorList>
    </citation>
    <scope>NUCLEOTIDE SEQUENCE</scope>
    <source>
        <strain evidence="3">WA131</strain>
    </source>
</reference>
<accession>A0A977L0H7</accession>
<keyword evidence="1" id="KW-0175">Coiled coil</keyword>
<gene>
    <name evidence="3" type="ORF">KA717_12230</name>
</gene>
<keyword evidence="2" id="KW-1133">Transmembrane helix</keyword>
<feature type="coiled-coil region" evidence="1">
    <location>
        <begin position="103"/>
        <end position="130"/>
    </location>
</feature>
<dbReference type="KEGG" id="wna:KA717_12230"/>
<proteinExistence type="predicted"/>
<name>A0A977L0H7_9CYAN</name>
<keyword evidence="2" id="KW-0472">Membrane</keyword>
<dbReference type="EMBL" id="CP073041">
    <property type="protein sequence ID" value="UXE63329.1"/>
    <property type="molecule type" value="Genomic_DNA"/>
</dbReference>
<feature type="transmembrane region" description="Helical" evidence="2">
    <location>
        <begin position="21"/>
        <end position="42"/>
    </location>
</feature>
<keyword evidence="2" id="KW-0812">Transmembrane</keyword>
<feature type="transmembrane region" description="Helical" evidence="2">
    <location>
        <begin position="48"/>
        <end position="67"/>
    </location>
</feature>
<protein>
    <submittedName>
        <fullName evidence="3">Uncharacterized protein</fullName>
    </submittedName>
</protein>
<dbReference type="AlphaFoldDB" id="A0A977L0H7"/>
<sequence length="228" mass="26041">MDGSRDYEQENQSISSELVNVLKIGIYLSLMSVALLFTLIIYDTSIEIQQVAVVVIGLLLLASFTAFKKVISFDHKSSLSDQYIPYFDNRIITSNTVYNGHTYYNNKQNLADAAEEIQNLLNKLSKTYDESPVDKSTLDVNLLQKIEEIETENHEKFTDKEKVITVQVVEEIEQNTDLKQRLIRAMRAGANQVLQDLLDNPLYGILFSVISAYYGLEDLEEEINQTNR</sequence>